<comment type="caution">
    <text evidence="1">The sequence shown here is derived from an EMBL/GenBank/DDBJ whole genome shotgun (WGS) entry which is preliminary data.</text>
</comment>
<keyword evidence="2" id="KW-1185">Reference proteome</keyword>
<gene>
    <name evidence="1" type="ORF">GCM10022416_05740</name>
</gene>
<reference evidence="2" key="1">
    <citation type="journal article" date="2019" name="Int. J. Syst. Evol. Microbiol.">
        <title>The Global Catalogue of Microorganisms (GCM) 10K type strain sequencing project: providing services to taxonomists for standard genome sequencing and annotation.</title>
        <authorList>
            <consortium name="The Broad Institute Genomics Platform"/>
            <consortium name="The Broad Institute Genome Sequencing Center for Infectious Disease"/>
            <person name="Wu L."/>
            <person name="Ma J."/>
        </authorList>
    </citation>
    <scope>NUCLEOTIDE SEQUENCE [LARGE SCALE GENOMIC DNA]</scope>
    <source>
        <strain evidence="2">JCM 17316</strain>
    </source>
</reference>
<evidence type="ECO:0000313" key="2">
    <source>
        <dbReference type="Proteomes" id="UP001500266"/>
    </source>
</evidence>
<accession>A0ABP7Y2D9</accession>
<proteinExistence type="predicted"/>
<dbReference type="EMBL" id="BAABDO010000004">
    <property type="protein sequence ID" value="GAA4129285.1"/>
    <property type="molecule type" value="Genomic_DNA"/>
</dbReference>
<protein>
    <submittedName>
        <fullName evidence="1">Uncharacterized protein</fullName>
    </submittedName>
</protein>
<name>A0ABP7Y2D9_9ACTN</name>
<evidence type="ECO:0000313" key="1">
    <source>
        <dbReference type="EMBL" id="GAA4129285.1"/>
    </source>
</evidence>
<dbReference type="RefSeq" id="WP_345017069.1">
    <property type="nucleotide sequence ID" value="NZ_BAABDO010000004.1"/>
</dbReference>
<dbReference type="Proteomes" id="UP001500266">
    <property type="component" value="Unassembled WGS sequence"/>
</dbReference>
<sequence length="62" mass="6895">MLVRAVQAATRGRWLCWFGRATGRYWAMPPHSYHWSGLLESDTPEGLAAAIGQVELFYGSAP</sequence>
<organism evidence="1 2">
    <name type="scientific">Actinomadura keratinilytica</name>
    <dbReference type="NCBI Taxonomy" id="547461"/>
    <lineage>
        <taxon>Bacteria</taxon>
        <taxon>Bacillati</taxon>
        <taxon>Actinomycetota</taxon>
        <taxon>Actinomycetes</taxon>
        <taxon>Streptosporangiales</taxon>
        <taxon>Thermomonosporaceae</taxon>
        <taxon>Actinomadura</taxon>
    </lineage>
</organism>